<feature type="compositionally biased region" description="Polar residues" evidence="2">
    <location>
        <begin position="37"/>
        <end position="46"/>
    </location>
</feature>
<dbReference type="SUPFAM" id="SSF49899">
    <property type="entry name" value="Concanavalin A-like lectins/glucanases"/>
    <property type="match status" value="1"/>
</dbReference>
<feature type="region of interest" description="Disordered" evidence="2">
    <location>
        <begin position="26"/>
        <end position="46"/>
    </location>
</feature>
<accession>A0A0C3RZI0</accession>
<dbReference type="STRING" id="745531.A0A0C3RZI0"/>
<evidence type="ECO:0000313" key="3">
    <source>
        <dbReference type="EMBL" id="KIP01872.1"/>
    </source>
</evidence>
<dbReference type="PANTHER" id="PTHR37536">
    <property type="entry name" value="PUTATIVE (AFU_ORTHOLOGUE AFUA_3G02970)-RELATED"/>
    <property type="match status" value="1"/>
</dbReference>
<dbReference type="Proteomes" id="UP000053257">
    <property type="component" value="Unassembled WGS sequence"/>
</dbReference>
<name>A0A0C3RZI0_PHLG1</name>
<evidence type="ECO:0000313" key="4">
    <source>
        <dbReference type="Proteomes" id="UP000053257"/>
    </source>
</evidence>
<keyword evidence="4" id="KW-1185">Reference proteome</keyword>
<sequence length="257" mass="27791">MIIYYALLASSVLAIPSSRERFDLRQASRGKAGRSSLPKQSNVTHPEYSSNWAGSVIGGNTWKQVTGTFTVPVAQEPVGGTGQHAASVWVGIDGDTCQTAIFQTGIDLYVNEGTVTYDAWSEWWPYNAELFSGITINAGDSITLTVLSWYESDNQHATAIITNNANGQVVEVQYSGFPALCEQDAEWIVEDFQLDGAQVPFANFGTITFTSALAYTYYGAVSWPAEGDTWNIVSSTGQVLTSVTTDESTTTISYIGN</sequence>
<dbReference type="Pfam" id="PF01828">
    <property type="entry name" value="Peptidase_A4"/>
    <property type="match status" value="1"/>
</dbReference>
<dbReference type="InterPro" id="IPR013320">
    <property type="entry name" value="ConA-like_dom_sf"/>
</dbReference>
<reference evidence="3 4" key="1">
    <citation type="journal article" date="2014" name="PLoS Genet.">
        <title>Analysis of the Phlebiopsis gigantea genome, transcriptome and secretome provides insight into its pioneer colonization strategies of wood.</title>
        <authorList>
            <person name="Hori C."/>
            <person name="Ishida T."/>
            <person name="Igarashi K."/>
            <person name="Samejima M."/>
            <person name="Suzuki H."/>
            <person name="Master E."/>
            <person name="Ferreira P."/>
            <person name="Ruiz-Duenas F.J."/>
            <person name="Held B."/>
            <person name="Canessa P."/>
            <person name="Larrondo L.F."/>
            <person name="Schmoll M."/>
            <person name="Druzhinina I.S."/>
            <person name="Kubicek C.P."/>
            <person name="Gaskell J.A."/>
            <person name="Kersten P."/>
            <person name="St John F."/>
            <person name="Glasner J."/>
            <person name="Sabat G."/>
            <person name="Splinter BonDurant S."/>
            <person name="Syed K."/>
            <person name="Yadav J."/>
            <person name="Mgbeahuruike A.C."/>
            <person name="Kovalchuk A."/>
            <person name="Asiegbu F.O."/>
            <person name="Lackner G."/>
            <person name="Hoffmeister D."/>
            <person name="Rencoret J."/>
            <person name="Gutierrez A."/>
            <person name="Sun H."/>
            <person name="Lindquist E."/>
            <person name="Barry K."/>
            <person name="Riley R."/>
            <person name="Grigoriev I.V."/>
            <person name="Henrissat B."/>
            <person name="Kues U."/>
            <person name="Berka R.M."/>
            <person name="Martinez A.T."/>
            <person name="Covert S.F."/>
            <person name="Blanchette R.A."/>
            <person name="Cullen D."/>
        </authorList>
    </citation>
    <scope>NUCLEOTIDE SEQUENCE [LARGE SCALE GENOMIC DNA]</scope>
    <source>
        <strain evidence="3 4">11061_1 CR5-6</strain>
    </source>
</reference>
<dbReference type="GO" id="GO:0006508">
    <property type="term" value="P:proteolysis"/>
    <property type="evidence" value="ECO:0007669"/>
    <property type="project" value="InterPro"/>
</dbReference>
<dbReference type="PANTHER" id="PTHR37536:SF1">
    <property type="entry name" value="ASPERGILLOPEPSIN, PUTAITVE (AFU_ORTHOLOGUE AFUA_7G01200)"/>
    <property type="match status" value="1"/>
</dbReference>
<evidence type="ECO:0000256" key="1">
    <source>
        <dbReference type="PIRSR" id="PIRSR600250-50"/>
    </source>
</evidence>
<dbReference type="InterPro" id="IPR038656">
    <property type="entry name" value="Peptidase_G1_sf"/>
</dbReference>
<evidence type="ECO:0000256" key="2">
    <source>
        <dbReference type="SAM" id="MobiDB-lite"/>
    </source>
</evidence>
<dbReference type="CDD" id="cd13426">
    <property type="entry name" value="Peptidase_G1"/>
    <property type="match status" value="1"/>
</dbReference>
<gene>
    <name evidence="3" type="ORF">PHLGIDRAFT_79961</name>
</gene>
<feature type="active site" description="Proton acceptor" evidence="1">
    <location>
        <position position="190"/>
    </location>
</feature>
<protein>
    <recommendedName>
        <fullName evidence="5">Concanavalin A-like lectin/glucanase</fullName>
    </recommendedName>
</protein>
<dbReference type="Gene3D" id="2.60.120.700">
    <property type="entry name" value="Peptidase G1"/>
    <property type="match status" value="1"/>
</dbReference>
<dbReference type="EMBL" id="KN840727">
    <property type="protein sequence ID" value="KIP01872.1"/>
    <property type="molecule type" value="Genomic_DNA"/>
</dbReference>
<proteinExistence type="predicted"/>
<dbReference type="OrthoDB" id="2862635at2759"/>
<organism evidence="3 4">
    <name type="scientific">Phlebiopsis gigantea (strain 11061_1 CR5-6)</name>
    <name type="common">White-rot fungus</name>
    <name type="synonym">Peniophora gigantea</name>
    <dbReference type="NCBI Taxonomy" id="745531"/>
    <lineage>
        <taxon>Eukaryota</taxon>
        <taxon>Fungi</taxon>
        <taxon>Dikarya</taxon>
        <taxon>Basidiomycota</taxon>
        <taxon>Agaricomycotina</taxon>
        <taxon>Agaricomycetes</taxon>
        <taxon>Polyporales</taxon>
        <taxon>Phanerochaetaceae</taxon>
        <taxon>Phlebiopsis</taxon>
    </lineage>
</organism>
<dbReference type="HOGENOM" id="CLU_066466_0_0_1"/>
<dbReference type="GO" id="GO:0070007">
    <property type="term" value="F:glutamic-type endopeptidase activity"/>
    <property type="evidence" value="ECO:0007669"/>
    <property type="project" value="InterPro"/>
</dbReference>
<dbReference type="AlphaFoldDB" id="A0A0C3RZI0"/>
<dbReference type="PRINTS" id="PR00977">
    <property type="entry name" value="SCYTLDPTASE"/>
</dbReference>
<evidence type="ECO:0008006" key="5">
    <source>
        <dbReference type="Google" id="ProtNLM"/>
    </source>
</evidence>
<dbReference type="InterPro" id="IPR000250">
    <property type="entry name" value="Peptidase_G1"/>
</dbReference>